<evidence type="ECO:0000313" key="9">
    <source>
        <dbReference type="Proteomes" id="UP000823521"/>
    </source>
</evidence>
<keyword evidence="2" id="KW-0444">Lipid biosynthesis</keyword>
<feature type="transmembrane region" description="Helical" evidence="6">
    <location>
        <begin position="33"/>
        <end position="54"/>
    </location>
</feature>
<gene>
    <name evidence="8" type="ORF">GSF22_28560</name>
</gene>
<dbReference type="EMBL" id="WVUH01000372">
    <property type="protein sequence ID" value="MBO4209913.1"/>
    <property type="molecule type" value="Genomic_DNA"/>
</dbReference>
<dbReference type="Pfam" id="PF01553">
    <property type="entry name" value="Acyltransferase"/>
    <property type="match status" value="1"/>
</dbReference>
<sequence length="281" mass="28820">MSVLWRPVSSCGPACLPTATGTGVPRRRQVSRLVALLGVLAGGVALLAVLPVLTRQARGATGRRWARTALAALGVRPTVRGRLPRGPVLLVANHISWLDVLAVLAVTPARMVAKTEVRGWPLLGVVARAAGTIFVDRARPRALPSTVAEVATALRAGRSVAVFPEGTTWCGAVGAARCPAGGPFRPAMFQAAIDAGVPVVPLRIGYGVGASGAGATAPAFLGDENLWCSLRRVLSSDGLTVSVTVGGALHPQPGADRRPLSRAAASTVRLGPVRPALHPVS</sequence>
<keyword evidence="6" id="KW-0812">Transmembrane</keyword>
<accession>A0ABS3VZX3</accession>
<comment type="pathway">
    <text evidence="1">Lipid metabolism.</text>
</comment>
<proteinExistence type="predicted"/>
<keyword evidence="6" id="KW-1133">Transmembrane helix</keyword>
<dbReference type="SMART" id="SM00563">
    <property type="entry name" value="PlsC"/>
    <property type="match status" value="1"/>
</dbReference>
<evidence type="ECO:0000256" key="5">
    <source>
        <dbReference type="ARBA" id="ARBA00023315"/>
    </source>
</evidence>
<keyword evidence="6" id="KW-0472">Membrane</keyword>
<dbReference type="SUPFAM" id="SSF69593">
    <property type="entry name" value="Glycerol-3-phosphate (1)-acyltransferase"/>
    <property type="match status" value="1"/>
</dbReference>
<keyword evidence="3" id="KW-0808">Transferase</keyword>
<evidence type="ECO:0000256" key="3">
    <source>
        <dbReference type="ARBA" id="ARBA00022679"/>
    </source>
</evidence>
<comment type="caution">
    <text evidence="8">The sequence shown here is derived from an EMBL/GenBank/DDBJ whole genome shotgun (WGS) entry which is preliminary data.</text>
</comment>
<keyword evidence="5 8" id="KW-0012">Acyltransferase</keyword>
<evidence type="ECO:0000256" key="4">
    <source>
        <dbReference type="ARBA" id="ARBA00023098"/>
    </source>
</evidence>
<dbReference type="Proteomes" id="UP000823521">
    <property type="component" value="Unassembled WGS sequence"/>
</dbReference>
<evidence type="ECO:0000313" key="8">
    <source>
        <dbReference type="EMBL" id="MBO4209913.1"/>
    </source>
</evidence>
<keyword evidence="9" id="KW-1185">Reference proteome</keyword>
<evidence type="ECO:0000256" key="1">
    <source>
        <dbReference type="ARBA" id="ARBA00005189"/>
    </source>
</evidence>
<name>A0ABS3VZX3_MICEH</name>
<dbReference type="GO" id="GO:0016746">
    <property type="term" value="F:acyltransferase activity"/>
    <property type="evidence" value="ECO:0007669"/>
    <property type="project" value="UniProtKB-KW"/>
</dbReference>
<reference evidence="8 9" key="1">
    <citation type="submission" date="2019-12" db="EMBL/GenBank/DDBJ databases">
        <title>Whole genome sequencing of endophytic Actinobacterium Micromonospora sp. MPMI6T.</title>
        <authorList>
            <person name="Evv R."/>
            <person name="Podile A.R."/>
        </authorList>
    </citation>
    <scope>NUCLEOTIDE SEQUENCE [LARGE SCALE GENOMIC DNA]</scope>
    <source>
        <strain evidence="8 9">MPMI6</strain>
    </source>
</reference>
<dbReference type="PANTHER" id="PTHR10434:SF64">
    <property type="entry name" value="1-ACYL-SN-GLYCEROL-3-PHOSPHATE ACYLTRANSFERASE-RELATED"/>
    <property type="match status" value="1"/>
</dbReference>
<evidence type="ECO:0000256" key="6">
    <source>
        <dbReference type="SAM" id="Phobius"/>
    </source>
</evidence>
<organism evidence="8 9">
    <name type="scientific">Micromonospora echinofusca</name>
    <dbReference type="NCBI Taxonomy" id="47858"/>
    <lineage>
        <taxon>Bacteria</taxon>
        <taxon>Bacillati</taxon>
        <taxon>Actinomycetota</taxon>
        <taxon>Actinomycetes</taxon>
        <taxon>Micromonosporales</taxon>
        <taxon>Micromonosporaceae</taxon>
        <taxon>Micromonospora</taxon>
    </lineage>
</organism>
<protein>
    <submittedName>
        <fullName evidence="8">1-acyl-sn-glycerol-3-phosphate acyltransferase</fullName>
    </submittedName>
</protein>
<dbReference type="PANTHER" id="PTHR10434">
    <property type="entry name" value="1-ACYL-SN-GLYCEROL-3-PHOSPHATE ACYLTRANSFERASE"/>
    <property type="match status" value="1"/>
</dbReference>
<dbReference type="CDD" id="cd07989">
    <property type="entry name" value="LPLAT_AGPAT-like"/>
    <property type="match status" value="1"/>
</dbReference>
<keyword evidence="4" id="KW-0443">Lipid metabolism</keyword>
<evidence type="ECO:0000259" key="7">
    <source>
        <dbReference type="SMART" id="SM00563"/>
    </source>
</evidence>
<feature type="domain" description="Phospholipid/glycerol acyltransferase" evidence="7">
    <location>
        <begin position="88"/>
        <end position="207"/>
    </location>
</feature>
<evidence type="ECO:0000256" key="2">
    <source>
        <dbReference type="ARBA" id="ARBA00022516"/>
    </source>
</evidence>
<dbReference type="InterPro" id="IPR002123">
    <property type="entry name" value="Plipid/glycerol_acylTrfase"/>
</dbReference>
<dbReference type="RefSeq" id="WP_208816929.1">
    <property type="nucleotide sequence ID" value="NZ_WVUH01000372.1"/>
</dbReference>